<dbReference type="NCBIfam" id="TIGR01076">
    <property type="entry name" value="sortase_fam"/>
    <property type="match status" value="1"/>
</dbReference>
<dbReference type="RefSeq" id="WP_154574935.1">
    <property type="nucleotide sequence ID" value="NZ_VUMZ01000010.1"/>
</dbReference>
<evidence type="ECO:0000313" key="4">
    <source>
        <dbReference type="EMBL" id="MST52541.1"/>
    </source>
</evidence>
<feature type="active site" description="Acyl-thioester intermediate" evidence="2">
    <location>
        <position position="215"/>
    </location>
</feature>
<evidence type="ECO:0000256" key="1">
    <source>
        <dbReference type="ARBA" id="ARBA00022801"/>
    </source>
</evidence>
<comment type="caution">
    <text evidence="4">The sequence shown here is derived from an EMBL/GenBank/DDBJ whole genome shotgun (WGS) entry which is preliminary data.</text>
</comment>
<protein>
    <submittedName>
        <fullName evidence="4">Class C sortase</fullName>
    </submittedName>
</protein>
<dbReference type="Gene3D" id="2.40.260.10">
    <property type="entry name" value="Sortase"/>
    <property type="match status" value="1"/>
</dbReference>
<gene>
    <name evidence="4" type="ORF">FYJ64_09515</name>
</gene>
<sequence length="280" mass="31194">MKRSERRNRKSTIGIVLLFLTGLSILLYPTVSNLWNEHRDKQLISVYNAKVSKSGTNWKKEFAKARAYNRDLRPKSVPDAFSSKAGHRSAEYEKLLNVTGNGMMGYVDVPSIHVKLPVFHYTTKSVLKKGAGHLLGSSLPVGGKGTHAVISAHRGLPSAKMFTDLDQLKEGDQFYLHILNKVLAYQVDQIKVVKPTQTDALAAVKGKDYVTLLTCTPYGVNSHRLLVRGHRVPYNPAEKAGTHHNWKHILMVLLCIAAGLAMAFVISKAIFWDSPKPRKE</sequence>
<reference evidence="4 5" key="1">
    <citation type="submission" date="2019-08" db="EMBL/GenBank/DDBJ databases">
        <title>In-depth cultivation of the pig gut microbiome towards novel bacterial diversity and tailored functional studies.</title>
        <authorList>
            <person name="Wylensek D."/>
            <person name="Hitch T.C.A."/>
            <person name="Clavel T."/>
        </authorList>
    </citation>
    <scope>NUCLEOTIDE SEQUENCE [LARGE SCALE GENOMIC DNA]</scope>
    <source>
        <strain evidence="4 5">WCA-MUC-591-APC-3H</strain>
    </source>
</reference>
<dbReference type="Pfam" id="PF04203">
    <property type="entry name" value="Sortase"/>
    <property type="match status" value="1"/>
</dbReference>
<evidence type="ECO:0000256" key="3">
    <source>
        <dbReference type="SAM" id="Phobius"/>
    </source>
</evidence>
<feature type="transmembrane region" description="Helical" evidence="3">
    <location>
        <begin position="249"/>
        <end position="271"/>
    </location>
</feature>
<dbReference type="AlphaFoldDB" id="A0A6L5Y7I4"/>
<dbReference type="InterPro" id="IPR023365">
    <property type="entry name" value="Sortase_dom-sf"/>
</dbReference>
<keyword evidence="3" id="KW-0812">Transmembrane</keyword>
<dbReference type="GeneID" id="303115561"/>
<name>A0A6L5Y7I4_9FIRM</name>
<dbReference type="InterPro" id="IPR005754">
    <property type="entry name" value="Sortase"/>
</dbReference>
<feature type="active site" description="Proton donor/acceptor" evidence="2">
    <location>
        <position position="153"/>
    </location>
</feature>
<keyword evidence="1" id="KW-0378">Hydrolase</keyword>
<keyword evidence="3" id="KW-1133">Transmembrane helix</keyword>
<dbReference type="CDD" id="cd05827">
    <property type="entry name" value="Sortase_C"/>
    <property type="match status" value="1"/>
</dbReference>
<dbReference type="Proteomes" id="UP000474676">
    <property type="component" value="Unassembled WGS sequence"/>
</dbReference>
<dbReference type="SUPFAM" id="SSF63817">
    <property type="entry name" value="Sortase"/>
    <property type="match status" value="1"/>
</dbReference>
<feature type="transmembrane region" description="Helical" evidence="3">
    <location>
        <begin position="12"/>
        <end position="31"/>
    </location>
</feature>
<accession>A0A6L5Y7I4</accession>
<organism evidence="4 5">
    <name type="scientific">Hornefia butyriciproducens</name>
    <dbReference type="NCBI Taxonomy" id="2652293"/>
    <lineage>
        <taxon>Bacteria</taxon>
        <taxon>Bacillati</taxon>
        <taxon>Bacillota</taxon>
        <taxon>Clostridia</taxon>
        <taxon>Peptostreptococcales</taxon>
        <taxon>Anaerovoracaceae</taxon>
        <taxon>Hornefia</taxon>
    </lineage>
</organism>
<dbReference type="InterPro" id="IPR042002">
    <property type="entry name" value="Sortase_C"/>
</dbReference>
<evidence type="ECO:0000256" key="2">
    <source>
        <dbReference type="PIRSR" id="PIRSR605754-1"/>
    </source>
</evidence>
<dbReference type="NCBIfam" id="NF033745">
    <property type="entry name" value="class_C_sortase"/>
    <property type="match status" value="1"/>
</dbReference>
<keyword evidence="3" id="KW-0472">Membrane</keyword>
<proteinExistence type="predicted"/>
<keyword evidence="5" id="KW-1185">Reference proteome</keyword>
<dbReference type="GO" id="GO:0016787">
    <property type="term" value="F:hydrolase activity"/>
    <property type="evidence" value="ECO:0007669"/>
    <property type="project" value="UniProtKB-KW"/>
</dbReference>
<evidence type="ECO:0000313" key="5">
    <source>
        <dbReference type="Proteomes" id="UP000474676"/>
    </source>
</evidence>
<dbReference type="EMBL" id="VUMZ01000010">
    <property type="protein sequence ID" value="MST52541.1"/>
    <property type="molecule type" value="Genomic_DNA"/>
</dbReference>